<feature type="region of interest" description="Disordered" evidence="8">
    <location>
        <begin position="536"/>
        <end position="783"/>
    </location>
</feature>
<dbReference type="InterPro" id="IPR000504">
    <property type="entry name" value="RRM_dom"/>
</dbReference>
<feature type="compositionally biased region" description="Basic and acidic residues" evidence="8">
    <location>
        <begin position="863"/>
        <end position="872"/>
    </location>
</feature>
<evidence type="ECO:0000313" key="10">
    <source>
        <dbReference type="Proteomes" id="UP000038045"/>
    </source>
</evidence>
<dbReference type="Gene3D" id="3.30.70.330">
    <property type="match status" value="2"/>
</dbReference>
<evidence type="ECO:0000256" key="1">
    <source>
        <dbReference type="ARBA" id="ARBA00004141"/>
    </source>
</evidence>
<feature type="compositionally biased region" description="Acidic residues" evidence="8">
    <location>
        <begin position="1573"/>
        <end position="1585"/>
    </location>
</feature>
<feature type="compositionally biased region" description="Basic and acidic residues" evidence="8">
    <location>
        <begin position="2468"/>
        <end position="2477"/>
    </location>
</feature>
<dbReference type="Proteomes" id="UP000038045">
    <property type="component" value="Unplaced"/>
</dbReference>
<evidence type="ECO:0000256" key="3">
    <source>
        <dbReference type="ARBA" id="ARBA00022692"/>
    </source>
</evidence>
<feature type="compositionally biased region" description="Acidic residues" evidence="8">
    <location>
        <begin position="1524"/>
        <end position="1547"/>
    </location>
</feature>
<feature type="compositionally biased region" description="Polar residues" evidence="8">
    <location>
        <begin position="1710"/>
        <end position="1722"/>
    </location>
</feature>
<feature type="compositionally biased region" description="Basic and acidic residues" evidence="8">
    <location>
        <begin position="583"/>
        <end position="594"/>
    </location>
</feature>
<comment type="similarity">
    <text evidence="2">Belongs to the TMEM151 family.</text>
</comment>
<feature type="compositionally biased region" description="Basic and acidic residues" evidence="8">
    <location>
        <begin position="84"/>
        <end position="93"/>
    </location>
</feature>
<dbReference type="InterPro" id="IPR035979">
    <property type="entry name" value="RBD_domain_sf"/>
</dbReference>
<feature type="compositionally biased region" description="Low complexity" evidence="8">
    <location>
        <begin position="460"/>
        <end position="474"/>
    </location>
</feature>
<evidence type="ECO:0000259" key="9">
    <source>
        <dbReference type="PROSITE" id="PS50102"/>
    </source>
</evidence>
<dbReference type="PANTHER" id="PTHR31893">
    <property type="entry name" value="TRANSMEMBRANE PROTEIN 151 HOMOLOG"/>
    <property type="match status" value="1"/>
</dbReference>
<feature type="region of interest" description="Disordered" evidence="8">
    <location>
        <begin position="2453"/>
        <end position="2493"/>
    </location>
</feature>
<feature type="domain" description="RRM" evidence="9">
    <location>
        <begin position="217"/>
        <end position="303"/>
    </location>
</feature>
<evidence type="ECO:0000256" key="2">
    <source>
        <dbReference type="ARBA" id="ARBA00009583"/>
    </source>
</evidence>
<keyword evidence="3" id="KW-0812">Transmembrane</keyword>
<feature type="region of interest" description="Disordered" evidence="8">
    <location>
        <begin position="813"/>
        <end position="833"/>
    </location>
</feature>
<evidence type="ECO:0000256" key="8">
    <source>
        <dbReference type="SAM" id="MobiDB-lite"/>
    </source>
</evidence>
<feature type="region of interest" description="Disordered" evidence="8">
    <location>
        <begin position="860"/>
        <end position="916"/>
    </location>
</feature>
<feature type="region of interest" description="Disordered" evidence="8">
    <location>
        <begin position="2246"/>
        <end position="2303"/>
    </location>
</feature>
<reference evidence="11" key="1">
    <citation type="submission" date="2017-02" db="UniProtKB">
        <authorList>
            <consortium name="WormBaseParasite"/>
        </authorList>
    </citation>
    <scope>IDENTIFICATION</scope>
</reference>
<dbReference type="PANTHER" id="PTHR31893:SF5">
    <property type="entry name" value="TRANSMEMBRANE PROTEIN 151 HOMOLOG"/>
    <property type="match status" value="1"/>
</dbReference>
<feature type="compositionally biased region" description="Basic residues" evidence="8">
    <location>
        <begin position="686"/>
        <end position="703"/>
    </location>
</feature>
<feature type="coiled-coil region" evidence="7">
    <location>
        <begin position="1651"/>
        <end position="1678"/>
    </location>
</feature>
<comment type="subcellular location">
    <subcellularLocation>
        <location evidence="1">Membrane</location>
        <topology evidence="1">Multi-pass membrane protein</topology>
    </subcellularLocation>
</comment>
<feature type="compositionally biased region" description="Basic and acidic residues" evidence="8">
    <location>
        <begin position="2263"/>
        <end position="2278"/>
    </location>
</feature>
<dbReference type="Pfam" id="PF14857">
    <property type="entry name" value="TMEM151"/>
    <property type="match status" value="1"/>
</dbReference>
<feature type="compositionally biased region" description="Basic residues" evidence="8">
    <location>
        <begin position="573"/>
        <end position="582"/>
    </location>
</feature>
<feature type="compositionally biased region" description="Basic and acidic residues" evidence="8">
    <location>
        <begin position="761"/>
        <end position="783"/>
    </location>
</feature>
<feature type="compositionally biased region" description="Low complexity" evidence="8">
    <location>
        <begin position="873"/>
        <end position="895"/>
    </location>
</feature>
<feature type="domain" description="RRM" evidence="9">
    <location>
        <begin position="14"/>
        <end position="85"/>
    </location>
</feature>
<feature type="compositionally biased region" description="Basic and acidic residues" evidence="8">
    <location>
        <begin position="626"/>
        <end position="685"/>
    </location>
</feature>
<evidence type="ECO:0000256" key="4">
    <source>
        <dbReference type="ARBA" id="ARBA00022989"/>
    </source>
</evidence>
<feature type="region of interest" description="Disordered" evidence="8">
    <location>
        <begin position="417"/>
        <end position="507"/>
    </location>
</feature>
<keyword evidence="6" id="KW-0694">RNA-binding</keyword>
<feature type="compositionally biased region" description="Basic and acidic residues" evidence="8">
    <location>
        <begin position="108"/>
        <end position="117"/>
    </location>
</feature>
<feature type="region of interest" description="Disordered" evidence="8">
    <location>
        <begin position="1573"/>
        <end position="1617"/>
    </location>
</feature>
<dbReference type="SMART" id="SM00360">
    <property type="entry name" value="RRM"/>
    <property type="match status" value="3"/>
</dbReference>
<keyword evidence="4" id="KW-1133">Transmembrane helix</keyword>
<dbReference type="InterPro" id="IPR026767">
    <property type="entry name" value="Tmem151"/>
</dbReference>
<feature type="compositionally biased region" description="Polar residues" evidence="8">
    <location>
        <begin position="553"/>
        <end position="564"/>
    </location>
</feature>
<keyword evidence="5" id="KW-0472">Membrane</keyword>
<feature type="compositionally biased region" description="Basic and acidic residues" evidence="8">
    <location>
        <begin position="704"/>
        <end position="738"/>
    </location>
</feature>
<feature type="compositionally biased region" description="Polar residues" evidence="8">
    <location>
        <begin position="595"/>
        <end position="611"/>
    </location>
</feature>
<evidence type="ECO:0000256" key="6">
    <source>
        <dbReference type="PROSITE-ProRule" id="PRU00176"/>
    </source>
</evidence>
<protein>
    <submittedName>
        <fullName evidence="11">RRM domain-containing protein</fullName>
    </submittedName>
</protein>
<dbReference type="WBParaSite" id="PTRK_0000504700.1">
    <property type="protein sequence ID" value="PTRK_0000504700.1"/>
    <property type="gene ID" value="PTRK_0000504700"/>
</dbReference>
<sequence length="3303" mass="380352">MKHRTETLSQQPSRHLQVGPLYHELSEEKVKLFFEKLGNIEKVKKVANSTSFIISFENLETAEEILKNRDLFYEGKYVEVEYSHIEESDDKTSKSSHKTINRNGKANGFERHKDSKHNDHHSKSRVNRSTSRSPKHAESHHNILKDKSHNKMHHSENNPTTSKDIDKPISPSKSLIDGDPIVVFKGKLSKEARELYQTSPCLRKYRSVDIYCHSASRILYVTFTSSSISEYDVKRQFSQFGAILDITIVKFPNNAYALIEYDCMRSVADAIEVVTEVIKKHNDFSKNYEPFHLMPYKANWGRTVFTNSIWLEFLPTGVTKQYLSDKLSELFKDTFVELHFHGVKREAVVVFDNGESATSALSAFKNSTISINPFKNNDNGKVACDYCSPKNLDVFISKVNKLHHLIDSNLDVVVGNDDNSNLSNLPSQMDPPPRPPKSIYQQVSSEDESSAKKSKRRKSSSTSPYITSTSVSSGDDTDLDKKEHLPKKISSTSSIENDERSVRSQNVLKRKLPKYNYDDFDRRDYRKPTKKYKIIGGAIPVSPVSRSSKDNTPRASSCDSELSGYSSRTKYSSSRRKRKSKSKRSDDRNYDKHSSYFNANTYTPSINQHSFDSGKSYYESSRRRRYYDSGRYRDYSSYKSRDDYRSNYDRKENSDRVWIKEERRSSRDDRGDSYDKEPSKNQDDKKKKRDRKSKKYKKSKDKHRIKEEVKESDYKKHSEHSKSSNRISDKHANHKEYESTSSNLHDTSSDKTIKSHVNNTSKDEKRLSYSKSHVRDKGKETDKSDKIEKTKYVYKRAYNKFINFINFRLPPPKKSGPTSISGAEEISDTDEEEQQIVIKEEIVTEEKIDDKPIIGTINDETTEEKKEDKEIESLNNISISSEELPPLPEGSPSLSKEPEGLPVTPVPPISTHSDEILPTHIHPYNADRLLTECMEYGETENKEYMIPDYIYPPLENGDSYEDVEEVDESCIEEICTINEDEVDEDLSKAEEGLIVPTESEASKPSNTEIEIYDEFDYSLYKGKKYERTITYVELPPLSPVPEYNVSMEYDNVYQIIKNEVNNKHKCNSSCIETKIFPRGIKKVDMNPNSRYNAEEISEILRGRELKYDCALDNINGCETSDKEEEITEEIVEEVEQLNPDGTKKTKTLPRFHPIKNKALAFSMYGKFISESTSYRHKFVTFMNAFSDFFNQDDILDDYSICQNVVNDEIECLYNIESLYDRDSILTSDDEYSDRDEESINEDLYKDESFEIKEPEISNKEIIQNDSINNDVTMDESINEENIKDENELEEDPFAEDLYPNINLEDEPLALFNSEKLRISYINGTTSPSPRDEEDLCKIKTKQYSGYDIKDTTPINKNVSMTNEAKEEINEGKMEVDEFICDIKIDENKVEESDTSIITPFIKSTYKTPTVSLQDLYEATEKETEEERVEVDKLLQGMIGGNCDKLTLLAPYYSNSSPFKELFIEKIDKNSNNEHVIIPRNVDEKISTLGIATGKLIATILPGDINYKYIDTYGNVCGIGSSEETNVDNYDEDCHDEEENENDNDSLDSEISGGENDISSYENNFQDLVENETNLEESYDNQDEDVSEKLVDEKESNKNEEECDEDSEKKPCSDDMELSTEDVVTVEDNNDIKVSPNVSEEESLEAYVEAPEDIQEDSLEEYTEALEDLSDRNIEQQENQINDKFNESSEKQVIEVTNNDNEESKEEIIPTESNHSSNNAEQSNEVTYINLNKRIIIPPNAEEDDDIYEGELDMEREAQRIARTYNLTREELAYYYVYYTDATDRLPNDEALKNYGRYYRHPDQENPDESENVVQEMVNEEATEEITEKINEYNIEYDEEIVEDEEYVEGEEDGASSEENYEQERYLPQLLTVQEASEIVISKIDANIGLSLNTMTDEFDECIEDENIEIVPDEKEEERDITEDDIDSLPINIQEINDVPDDKSLIVLLQNTFKRNYDGLGEDILYGEPLYKRRKLEIIPSADCEIDVEDQDIENDNTILSVALKHCDKVNDNGNEDDDKLSAAECDSVTSSEYHTSDLEYLSAEENYFNFDVEYLEKRRQEFENETADNVYTTNVSCDDISHNSLNYDSSHYNLQPPPKEDPSENMSSDNINRMEVEDGNENIDNTTIPSECIEVPSLAPFTTESADVISLSEVPENKKCIKRYYVKTRLEVDDSDSEEANYENYEIFIKDSQHLEELKKSNVVVEDNQVICGDGSIRLRTEEDLPEYLARKERIHAQYATTDSVAQPILNNDSNNMSLSNENDSHDTSNKENNKEVTENCSSEENSVSNNVISETKTNGGIPPTPVVKKEVVIEQMLIDEAPDKEAIEALNALVDLDDKDRNDEPMDDETFLLDDIEDPSDFVETMENELLGENIEKLLDEDVSFDAPILPKKIKRECVDESKEKSSTVVNGFTNEENNVQSCPEETTIDNENKEVVENEIIIKEEVVEEDEKSLKNITEINENEDEKNKENKLDDNQQDDMDLNDNERSISEENPIIETPLSLKTENISSPILPLNHNIVGNVLTDKSLKNVTNENGDAQYIQNNDNTEKDDCNGKENIVQQNGYNSLPPSNKENKYKLYVNTFGITFVNGNVLFELANANCLTSCPRICLQLKKWLCKLNLFYINGMKEILNDFIVTHTHPNIENPKNRNIVISKKVVSKEYYENIMKHVLNSSPYVLNLICGASGYNREDYMREENRLNRILNYCEENGLYSGLFWQSAVSDYVAFFIPSCDILDDQFKAAQPQAFCKKPRRYNLLRTLHSQFYWKCFITTIMVDLCLGYSIWCSLNPNYFPIKIGKIIISNNTCSQGYHMIPIGFAFLLYIIYLMECWHTKIKKDKIISIDMEDAKDYMAKLQMATPIVWWKSICYHYLRRTRQITRYRNGDAFTATQVYYERFNSHTAGNVFQFDQCGVKDISRTVHEINKYKVIKIRFSKGFVFACSQAADEFEEQRARFFNENESKDDYMEVREGLDLAGCVFEDEVLAYQRQKSGFPWYMKTPTYWIASVLLLSWPLRVICDYNTAHLSYRVTKLFGSNYLSPSSYNYTGPLTRTSTMESRELERAAQENYVLVPSYSEAMLLEPVLSNNTFVTYNNQNFQNSCVQPSYYSIENREANHNTNENRRHLPRVGHNSLRFNIQSSRLPNYGSTNQSFVLDIDEQNHIVTPPRSCSMTFTSNKNPTKIELLSTKMRDKTMKSSMSALRSYSMQAGLGTVEDRKLSRNIELQRYDQINDDRGNERTPLVSEDTTKEPPPPYETALKMSTPIVQKIKKSATQSISSILNLMNIGESSKSDAKQSTSDSV</sequence>
<evidence type="ECO:0000256" key="5">
    <source>
        <dbReference type="ARBA" id="ARBA00023136"/>
    </source>
</evidence>
<dbReference type="SUPFAM" id="SSF54928">
    <property type="entry name" value="RNA-binding domain, RBD"/>
    <property type="match status" value="1"/>
</dbReference>
<feature type="compositionally biased region" description="Basic and acidic residues" evidence="8">
    <location>
        <begin position="1586"/>
        <end position="1599"/>
    </location>
</feature>
<dbReference type="GO" id="GO:0016020">
    <property type="term" value="C:membrane"/>
    <property type="evidence" value="ECO:0007669"/>
    <property type="project" value="UniProtKB-SubCell"/>
</dbReference>
<feature type="compositionally biased region" description="Basic and acidic residues" evidence="8">
    <location>
        <begin position="135"/>
        <end position="156"/>
    </location>
</feature>
<dbReference type="InterPro" id="IPR012677">
    <property type="entry name" value="Nucleotide-bd_a/b_plait_sf"/>
</dbReference>
<keyword evidence="7" id="KW-0175">Coiled coil</keyword>
<evidence type="ECO:0000313" key="11">
    <source>
        <dbReference type="WBParaSite" id="PTRK_0000504700.1"/>
    </source>
</evidence>
<feature type="region of interest" description="Disordered" evidence="8">
    <location>
        <begin position="84"/>
        <end position="173"/>
    </location>
</feature>
<proteinExistence type="inferred from homology"/>
<feature type="compositionally biased region" description="Low complexity" evidence="8">
    <location>
        <begin position="2279"/>
        <end position="2295"/>
    </location>
</feature>
<dbReference type="GO" id="GO:0003723">
    <property type="term" value="F:RNA binding"/>
    <property type="evidence" value="ECO:0007669"/>
    <property type="project" value="UniProtKB-UniRule"/>
</dbReference>
<keyword evidence="10" id="KW-1185">Reference proteome</keyword>
<evidence type="ECO:0000256" key="7">
    <source>
        <dbReference type="SAM" id="Coils"/>
    </source>
</evidence>
<feature type="compositionally biased region" description="Basic and acidic residues" evidence="8">
    <location>
        <begin position="3230"/>
        <end position="3239"/>
    </location>
</feature>
<organism evidence="10 11">
    <name type="scientific">Parastrongyloides trichosuri</name>
    <name type="common">Possum-specific nematode worm</name>
    <dbReference type="NCBI Taxonomy" id="131310"/>
    <lineage>
        <taxon>Eukaryota</taxon>
        <taxon>Metazoa</taxon>
        <taxon>Ecdysozoa</taxon>
        <taxon>Nematoda</taxon>
        <taxon>Chromadorea</taxon>
        <taxon>Rhabditida</taxon>
        <taxon>Tylenchina</taxon>
        <taxon>Panagrolaimomorpha</taxon>
        <taxon>Strongyloidoidea</taxon>
        <taxon>Strongyloididae</taxon>
        <taxon>Parastrongyloides</taxon>
    </lineage>
</organism>
<feature type="region of interest" description="Disordered" evidence="8">
    <location>
        <begin position="1696"/>
        <end position="1722"/>
    </location>
</feature>
<feature type="compositionally biased region" description="Low complexity" evidence="8">
    <location>
        <begin position="2250"/>
        <end position="2262"/>
    </location>
</feature>
<feature type="region of interest" description="Disordered" evidence="8">
    <location>
        <begin position="1520"/>
        <end position="1559"/>
    </location>
</feature>
<dbReference type="PROSITE" id="PS50102">
    <property type="entry name" value="RRM"/>
    <property type="match status" value="2"/>
</dbReference>
<name>A0A0N4ZBZ1_PARTI</name>
<feature type="region of interest" description="Disordered" evidence="8">
    <location>
        <begin position="3230"/>
        <end position="3256"/>
    </location>
</feature>
<accession>A0A0N4ZBZ1</accession>